<dbReference type="GO" id="GO:0010945">
    <property type="term" value="F:coenzyme A diphosphatase activity"/>
    <property type="evidence" value="ECO:0007669"/>
    <property type="project" value="InterPro"/>
</dbReference>
<accession>A0A6I3LM82</accession>
<gene>
    <name evidence="8" type="ORF">GJV76_12675</name>
</gene>
<comment type="cofactor">
    <cofactor evidence="1">
        <name>Mn(2+)</name>
        <dbReference type="ChEBI" id="CHEBI:29035"/>
    </cofactor>
</comment>
<evidence type="ECO:0000256" key="1">
    <source>
        <dbReference type="ARBA" id="ARBA00001936"/>
    </source>
</evidence>
<evidence type="ECO:0000256" key="6">
    <source>
        <dbReference type="ARBA" id="ARBA00023211"/>
    </source>
</evidence>
<evidence type="ECO:0000313" key="9">
    <source>
        <dbReference type="Proteomes" id="UP000438760"/>
    </source>
</evidence>
<feature type="domain" description="Nudix hydrolase" evidence="7">
    <location>
        <begin position="46"/>
        <end position="187"/>
    </location>
</feature>
<evidence type="ECO:0000259" key="7">
    <source>
        <dbReference type="PROSITE" id="PS51462"/>
    </source>
</evidence>
<dbReference type="InterPro" id="IPR045121">
    <property type="entry name" value="CoAse"/>
</dbReference>
<dbReference type="EMBL" id="WMJX01000036">
    <property type="protein sequence ID" value="MTG98974.1"/>
    <property type="molecule type" value="Genomic_DNA"/>
</dbReference>
<dbReference type="AlphaFoldDB" id="A0A6I3LM82"/>
<keyword evidence="3" id="KW-0479">Metal-binding</keyword>
<dbReference type="PANTHER" id="PTHR12992:SF11">
    <property type="entry name" value="MITOCHONDRIAL COENZYME A DIPHOSPHATASE NUDT8"/>
    <property type="match status" value="1"/>
</dbReference>
<dbReference type="PROSITE" id="PS51462">
    <property type="entry name" value="NUDIX"/>
    <property type="match status" value="1"/>
</dbReference>
<proteinExistence type="predicted"/>
<evidence type="ECO:0000256" key="5">
    <source>
        <dbReference type="ARBA" id="ARBA00022842"/>
    </source>
</evidence>
<dbReference type="PANTHER" id="PTHR12992">
    <property type="entry name" value="NUDIX HYDROLASE"/>
    <property type="match status" value="1"/>
</dbReference>
<dbReference type="Gene3D" id="3.90.79.10">
    <property type="entry name" value="Nucleoside Triphosphate Pyrophosphohydrolase"/>
    <property type="match status" value="1"/>
</dbReference>
<evidence type="ECO:0000256" key="4">
    <source>
        <dbReference type="ARBA" id="ARBA00022801"/>
    </source>
</evidence>
<protein>
    <submittedName>
        <fullName evidence="8">NUDIX domain-containing protein</fullName>
    </submittedName>
</protein>
<dbReference type="GO" id="GO:0046872">
    <property type="term" value="F:metal ion binding"/>
    <property type="evidence" value="ECO:0007669"/>
    <property type="project" value="UniProtKB-KW"/>
</dbReference>
<keyword evidence="4" id="KW-0378">Hydrolase</keyword>
<evidence type="ECO:0000256" key="2">
    <source>
        <dbReference type="ARBA" id="ARBA00001946"/>
    </source>
</evidence>
<name>A0A6I3LM82_9FLAO</name>
<dbReference type="RefSeq" id="WP_155092983.1">
    <property type="nucleotide sequence ID" value="NZ_CP102754.1"/>
</dbReference>
<reference evidence="8 9" key="1">
    <citation type="submission" date="2019-11" db="EMBL/GenBank/DDBJ databases">
        <title>Genome of Strain BIT-d1.</title>
        <authorList>
            <person name="Yang Y."/>
        </authorList>
    </citation>
    <scope>NUCLEOTIDE SEQUENCE [LARGE SCALE GENOMIC DNA]</scope>
    <source>
        <strain evidence="8 9">BIT-d1</strain>
    </source>
</reference>
<dbReference type="CDD" id="cd03426">
    <property type="entry name" value="NUDIX_CoAse_Nudt7"/>
    <property type="match status" value="1"/>
</dbReference>
<sequence length="212" mass="23897">MTFDSFLHKIQEIKNTLPLGVEAQALMVPKERIPYLYAEDFLEHHPKRSAVMMLLFPKGEEISLLLIERATYKGVHSGQVAFPGGKYEDSDLNLERTALRETMEEVGILPKDIEVIKPFTTVYIPPSNFIVQPYLGIVKDTPRIIPSVDEVANTIAIPLHALLDDTLIQQVPMTTSYAQSISVPAYVYEGYQIWGATAMMISELKETLKLVF</sequence>
<dbReference type="OrthoDB" id="9802805at2"/>
<comment type="cofactor">
    <cofactor evidence="2">
        <name>Mg(2+)</name>
        <dbReference type="ChEBI" id="CHEBI:18420"/>
    </cofactor>
</comment>
<dbReference type="SUPFAM" id="SSF55811">
    <property type="entry name" value="Nudix"/>
    <property type="match status" value="1"/>
</dbReference>
<evidence type="ECO:0000256" key="3">
    <source>
        <dbReference type="ARBA" id="ARBA00022723"/>
    </source>
</evidence>
<keyword evidence="5" id="KW-0460">Magnesium</keyword>
<dbReference type="Pfam" id="PF00293">
    <property type="entry name" value="NUDIX"/>
    <property type="match status" value="1"/>
</dbReference>
<keyword evidence="9" id="KW-1185">Reference proteome</keyword>
<dbReference type="InterPro" id="IPR000086">
    <property type="entry name" value="NUDIX_hydrolase_dom"/>
</dbReference>
<organism evidence="8 9">
    <name type="scientific">Myroides albus</name>
    <dbReference type="NCBI Taxonomy" id="2562892"/>
    <lineage>
        <taxon>Bacteria</taxon>
        <taxon>Pseudomonadati</taxon>
        <taxon>Bacteroidota</taxon>
        <taxon>Flavobacteriia</taxon>
        <taxon>Flavobacteriales</taxon>
        <taxon>Flavobacteriaceae</taxon>
        <taxon>Myroides</taxon>
    </lineage>
</organism>
<dbReference type="InterPro" id="IPR015797">
    <property type="entry name" value="NUDIX_hydrolase-like_dom_sf"/>
</dbReference>
<dbReference type="Proteomes" id="UP000438760">
    <property type="component" value="Unassembled WGS sequence"/>
</dbReference>
<keyword evidence="6" id="KW-0464">Manganese</keyword>
<evidence type="ECO:0000313" key="8">
    <source>
        <dbReference type="EMBL" id="MTG98974.1"/>
    </source>
</evidence>
<comment type="caution">
    <text evidence="8">The sequence shown here is derived from an EMBL/GenBank/DDBJ whole genome shotgun (WGS) entry which is preliminary data.</text>
</comment>